<dbReference type="SMART" id="SM00432">
    <property type="entry name" value="MADS"/>
    <property type="match status" value="1"/>
</dbReference>
<evidence type="ECO:0000259" key="8">
    <source>
        <dbReference type="PROSITE" id="PS50066"/>
    </source>
</evidence>
<dbReference type="GO" id="GO:0005634">
    <property type="term" value="C:nucleus"/>
    <property type="evidence" value="ECO:0007669"/>
    <property type="project" value="UniProtKB-SubCell"/>
</dbReference>
<evidence type="ECO:0000313" key="10">
    <source>
        <dbReference type="Proteomes" id="UP001154282"/>
    </source>
</evidence>
<dbReference type="PROSITE" id="PS50066">
    <property type="entry name" value="MADS_BOX_2"/>
    <property type="match status" value="1"/>
</dbReference>
<dbReference type="GO" id="GO:0045944">
    <property type="term" value="P:positive regulation of transcription by RNA polymerase II"/>
    <property type="evidence" value="ECO:0007669"/>
    <property type="project" value="InterPro"/>
</dbReference>
<dbReference type="GO" id="GO:0046983">
    <property type="term" value="F:protein dimerization activity"/>
    <property type="evidence" value="ECO:0007669"/>
    <property type="project" value="InterPro"/>
</dbReference>
<dbReference type="Pfam" id="PF00319">
    <property type="entry name" value="SRF-TF"/>
    <property type="match status" value="1"/>
</dbReference>
<dbReference type="InterPro" id="IPR050142">
    <property type="entry name" value="MADS-box/MEF2_TF"/>
</dbReference>
<name>A0AAV0L3T4_9ROSI</name>
<evidence type="ECO:0000256" key="1">
    <source>
        <dbReference type="ARBA" id="ARBA00004123"/>
    </source>
</evidence>
<reference evidence="9" key="1">
    <citation type="submission" date="2022-08" db="EMBL/GenBank/DDBJ databases">
        <authorList>
            <person name="Gutierrez-Valencia J."/>
        </authorList>
    </citation>
    <scope>NUCLEOTIDE SEQUENCE</scope>
</reference>
<dbReference type="Proteomes" id="UP001154282">
    <property type="component" value="Unassembled WGS sequence"/>
</dbReference>
<feature type="coiled-coil region" evidence="6">
    <location>
        <begin position="121"/>
        <end position="148"/>
    </location>
</feature>
<dbReference type="InterPro" id="IPR033896">
    <property type="entry name" value="MEF2-like_N"/>
</dbReference>
<feature type="region of interest" description="Disordered" evidence="7">
    <location>
        <begin position="176"/>
        <end position="196"/>
    </location>
</feature>
<evidence type="ECO:0000313" key="9">
    <source>
        <dbReference type="EMBL" id="CAI0428628.1"/>
    </source>
</evidence>
<sequence>MGRGKVEMRHIEDKSTRQVTFSKRKGGLFKKARELSVLCDVEVALIVFSAGGKLYEFSGGESLEKVIQRYQAHKDADAAVNEHTSGTEKQLPAWRTPDAGSDLLLSVQRHVEAKTVVQLDLTQVTQLVRNLESLLREAQVRKTELMIQSVTGFQQQEIPLPPENLLMENELSSIANQQNQSQNQQHEQDLDDIPNPNQQQQQFLLMGMHLNNRNNGGVGDSSVIPIHQLQHHQQNQPFLMGMNLNHHNIPTTDDNNNISNGGAGSGPSAAASLLQRDAFQKDILHFF</sequence>
<evidence type="ECO:0000256" key="4">
    <source>
        <dbReference type="ARBA" id="ARBA00023163"/>
    </source>
</evidence>
<dbReference type="Gene3D" id="3.40.1810.10">
    <property type="entry name" value="Transcription factor, MADS-box"/>
    <property type="match status" value="1"/>
</dbReference>
<organism evidence="9 10">
    <name type="scientific">Linum tenue</name>
    <dbReference type="NCBI Taxonomy" id="586396"/>
    <lineage>
        <taxon>Eukaryota</taxon>
        <taxon>Viridiplantae</taxon>
        <taxon>Streptophyta</taxon>
        <taxon>Embryophyta</taxon>
        <taxon>Tracheophyta</taxon>
        <taxon>Spermatophyta</taxon>
        <taxon>Magnoliopsida</taxon>
        <taxon>eudicotyledons</taxon>
        <taxon>Gunneridae</taxon>
        <taxon>Pentapetalae</taxon>
        <taxon>rosids</taxon>
        <taxon>fabids</taxon>
        <taxon>Malpighiales</taxon>
        <taxon>Linaceae</taxon>
        <taxon>Linum</taxon>
    </lineage>
</organism>
<dbReference type="CDD" id="cd00265">
    <property type="entry name" value="MADS_MEF2_like"/>
    <property type="match status" value="1"/>
</dbReference>
<dbReference type="PROSITE" id="PS00350">
    <property type="entry name" value="MADS_BOX_1"/>
    <property type="match status" value="1"/>
</dbReference>
<keyword evidence="3" id="KW-0238">DNA-binding</keyword>
<evidence type="ECO:0000256" key="7">
    <source>
        <dbReference type="SAM" id="MobiDB-lite"/>
    </source>
</evidence>
<dbReference type="GO" id="GO:0000977">
    <property type="term" value="F:RNA polymerase II transcription regulatory region sequence-specific DNA binding"/>
    <property type="evidence" value="ECO:0007669"/>
    <property type="project" value="InterPro"/>
</dbReference>
<dbReference type="EMBL" id="CAMGYJ010000006">
    <property type="protein sequence ID" value="CAI0428628.1"/>
    <property type="molecule type" value="Genomic_DNA"/>
</dbReference>
<feature type="compositionally biased region" description="Low complexity" evidence="7">
    <location>
        <begin position="176"/>
        <end position="185"/>
    </location>
</feature>
<keyword evidence="10" id="KW-1185">Reference proteome</keyword>
<proteinExistence type="predicted"/>
<gene>
    <name evidence="9" type="ORF">LITE_LOCUS21747</name>
</gene>
<comment type="caution">
    <text evidence="9">The sequence shown here is derived from an EMBL/GenBank/DDBJ whole genome shotgun (WGS) entry which is preliminary data.</text>
</comment>
<keyword evidence="6" id="KW-0175">Coiled coil</keyword>
<feature type="domain" description="MADS-box" evidence="8">
    <location>
        <begin position="1"/>
        <end position="61"/>
    </location>
</feature>
<dbReference type="InterPro" id="IPR036879">
    <property type="entry name" value="TF_MADSbox_sf"/>
</dbReference>
<keyword evidence="2" id="KW-0805">Transcription regulation</keyword>
<dbReference type="PANTHER" id="PTHR48019">
    <property type="entry name" value="SERUM RESPONSE FACTOR HOMOLOG"/>
    <property type="match status" value="1"/>
</dbReference>
<accession>A0AAV0L3T4</accession>
<evidence type="ECO:0000256" key="6">
    <source>
        <dbReference type="SAM" id="Coils"/>
    </source>
</evidence>
<keyword evidence="5" id="KW-0539">Nucleus</keyword>
<evidence type="ECO:0000256" key="3">
    <source>
        <dbReference type="ARBA" id="ARBA00023125"/>
    </source>
</evidence>
<dbReference type="SUPFAM" id="SSF55455">
    <property type="entry name" value="SRF-like"/>
    <property type="match status" value="1"/>
</dbReference>
<dbReference type="AlphaFoldDB" id="A0AAV0L3T4"/>
<protein>
    <recommendedName>
        <fullName evidence="8">MADS-box domain-containing protein</fullName>
    </recommendedName>
</protein>
<dbReference type="PRINTS" id="PR00404">
    <property type="entry name" value="MADSDOMAIN"/>
</dbReference>
<keyword evidence="4" id="KW-0804">Transcription</keyword>
<dbReference type="InterPro" id="IPR002100">
    <property type="entry name" value="TF_MADSbox"/>
</dbReference>
<evidence type="ECO:0000256" key="5">
    <source>
        <dbReference type="ARBA" id="ARBA00023242"/>
    </source>
</evidence>
<evidence type="ECO:0000256" key="2">
    <source>
        <dbReference type="ARBA" id="ARBA00023015"/>
    </source>
</evidence>
<comment type="subcellular location">
    <subcellularLocation>
        <location evidence="1">Nucleus</location>
    </subcellularLocation>
</comment>